<evidence type="ECO:0000256" key="1">
    <source>
        <dbReference type="ARBA" id="ARBA00023015"/>
    </source>
</evidence>
<dbReference type="Gene3D" id="1.10.1740.10">
    <property type="match status" value="1"/>
</dbReference>
<sequence length="195" mass="22993">MQLTDKKERALSNEDIFDGIKHRDRVVLRSIYDSYFPMIMDLILKNSGNQEDARDIFHDALTVIFEKINKEQLSISSSFKTYFYAICKNLWLMSLRKKKTAQKINDLNPNMEDSIEINEQDLLYHQRYKLYMKHFDKMGEDCKKILKLFLQGESLKNIAVEMGFTDSYAKKRKHTCQKQLILAIEGDGSFNELRS</sequence>
<dbReference type="NCBIfam" id="TIGR02937">
    <property type="entry name" value="sigma70-ECF"/>
    <property type="match status" value="1"/>
</dbReference>
<name>A0ABT8KLV3_9BACT</name>
<reference evidence="6" key="1">
    <citation type="submission" date="2023-06" db="EMBL/GenBank/DDBJ databases">
        <title>Genomic of Parafulvivirga corallium.</title>
        <authorList>
            <person name="Wang G."/>
        </authorList>
    </citation>
    <scope>NUCLEOTIDE SEQUENCE</scope>
    <source>
        <strain evidence="6">BMA10</strain>
    </source>
</reference>
<evidence type="ECO:0000313" key="6">
    <source>
        <dbReference type="EMBL" id="MDN5200703.1"/>
    </source>
</evidence>
<dbReference type="RefSeq" id="WP_346750725.1">
    <property type="nucleotide sequence ID" value="NZ_JAUJEA010000001.1"/>
</dbReference>
<dbReference type="InterPro" id="IPR014284">
    <property type="entry name" value="RNA_pol_sigma-70_dom"/>
</dbReference>
<keyword evidence="7" id="KW-1185">Reference proteome</keyword>
<organism evidence="6 7">
    <name type="scientific">Splendidivirga corallicola</name>
    <dbReference type="NCBI Taxonomy" id="3051826"/>
    <lineage>
        <taxon>Bacteria</taxon>
        <taxon>Pseudomonadati</taxon>
        <taxon>Bacteroidota</taxon>
        <taxon>Cytophagia</taxon>
        <taxon>Cytophagales</taxon>
        <taxon>Splendidivirgaceae</taxon>
        <taxon>Splendidivirga</taxon>
    </lineage>
</organism>
<dbReference type="InterPro" id="IPR013325">
    <property type="entry name" value="RNA_pol_sigma_r2"/>
</dbReference>
<gene>
    <name evidence="6" type="ORF">QQ008_05010</name>
</gene>
<dbReference type="PANTHER" id="PTHR43133:SF8">
    <property type="entry name" value="RNA POLYMERASE SIGMA FACTOR HI_1459-RELATED"/>
    <property type="match status" value="1"/>
</dbReference>
<dbReference type="InterPro" id="IPR007627">
    <property type="entry name" value="RNA_pol_sigma70_r2"/>
</dbReference>
<keyword evidence="4" id="KW-0804">Transcription</keyword>
<keyword evidence="1" id="KW-0805">Transcription regulation</keyword>
<comment type="caution">
    <text evidence="6">The sequence shown here is derived from an EMBL/GenBank/DDBJ whole genome shotgun (WGS) entry which is preliminary data.</text>
</comment>
<keyword evidence="2" id="KW-0731">Sigma factor</keyword>
<evidence type="ECO:0000256" key="3">
    <source>
        <dbReference type="ARBA" id="ARBA00023125"/>
    </source>
</evidence>
<evidence type="ECO:0000256" key="4">
    <source>
        <dbReference type="ARBA" id="ARBA00023163"/>
    </source>
</evidence>
<evidence type="ECO:0000256" key="2">
    <source>
        <dbReference type="ARBA" id="ARBA00023082"/>
    </source>
</evidence>
<keyword evidence="3" id="KW-0238">DNA-binding</keyword>
<evidence type="ECO:0000313" key="7">
    <source>
        <dbReference type="Proteomes" id="UP001172082"/>
    </source>
</evidence>
<dbReference type="Proteomes" id="UP001172082">
    <property type="component" value="Unassembled WGS sequence"/>
</dbReference>
<dbReference type="EMBL" id="JAUJEA010000001">
    <property type="protein sequence ID" value="MDN5200703.1"/>
    <property type="molecule type" value="Genomic_DNA"/>
</dbReference>
<accession>A0ABT8KLV3</accession>
<proteinExistence type="predicted"/>
<protein>
    <submittedName>
        <fullName evidence="6">Sigma-70 family RNA polymerase sigma factor</fullName>
    </submittedName>
</protein>
<evidence type="ECO:0000259" key="5">
    <source>
        <dbReference type="Pfam" id="PF04542"/>
    </source>
</evidence>
<dbReference type="Pfam" id="PF04542">
    <property type="entry name" value="Sigma70_r2"/>
    <property type="match status" value="1"/>
</dbReference>
<dbReference type="PANTHER" id="PTHR43133">
    <property type="entry name" value="RNA POLYMERASE ECF-TYPE SIGMA FACTO"/>
    <property type="match status" value="1"/>
</dbReference>
<dbReference type="SUPFAM" id="SSF88946">
    <property type="entry name" value="Sigma2 domain of RNA polymerase sigma factors"/>
    <property type="match status" value="1"/>
</dbReference>
<dbReference type="InterPro" id="IPR039425">
    <property type="entry name" value="RNA_pol_sigma-70-like"/>
</dbReference>
<feature type="domain" description="RNA polymerase sigma-70 region 2" evidence="5">
    <location>
        <begin position="31"/>
        <end position="99"/>
    </location>
</feature>